<name>A0A174TIC4_9FIRM</name>
<evidence type="ECO:0000313" key="3">
    <source>
        <dbReference type="Proteomes" id="UP000095765"/>
    </source>
</evidence>
<organism evidence="2 3">
    <name type="scientific">Anaerotruncus colihominis</name>
    <dbReference type="NCBI Taxonomy" id="169435"/>
    <lineage>
        <taxon>Bacteria</taxon>
        <taxon>Bacillati</taxon>
        <taxon>Bacillota</taxon>
        <taxon>Clostridia</taxon>
        <taxon>Eubacteriales</taxon>
        <taxon>Oscillospiraceae</taxon>
        <taxon>Anaerotruncus</taxon>
    </lineage>
</organism>
<gene>
    <name evidence="2" type="ORF">ERS852551_03037</name>
</gene>
<feature type="transmembrane region" description="Helical" evidence="1">
    <location>
        <begin position="16"/>
        <end position="38"/>
    </location>
</feature>
<protein>
    <recommendedName>
        <fullName evidence="4">Oxaloacetate decarboxylase, gamma chain</fullName>
    </recommendedName>
</protein>
<dbReference type="EMBL" id="CZBE01000025">
    <property type="protein sequence ID" value="CUQ08261.1"/>
    <property type="molecule type" value="Genomic_DNA"/>
</dbReference>
<dbReference type="Proteomes" id="UP000095765">
    <property type="component" value="Unassembled WGS sequence"/>
</dbReference>
<evidence type="ECO:0000313" key="2">
    <source>
        <dbReference type="EMBL" id="CUQ08261.1"/>
    </source>
</evidence>
<sequence>MFDAAAAANLIASLKIMGLGMGGIFAVMLIIMGVVALLGRFGADEEEPSGKSQG</sequence>
<evidence type="ECO:0008006" key="4">
    <source>
        <dbReference type="Google" id="ProtNLM"/>
    </source>
</evidence>
<keyword evidence="1" id="KW-0472">Membrane</keyword>
<reference evidence="2 3" key="1">
    <citation type="submission" date="2015-09" db="EMBL/GenBank/DDBJ databases">
        <authorList>
            <consortium name="Pathogen Informatics"/>
        </authorList>
    </citation>
    <scope>NUCLEOTIDE SEQUENCE [LARGE SCALE GENOMIC DNA]</scope>
    <source>
        <strain evidence="2 3">2789STDY5834939</strain>
    </source>
</reference>
<dbReference type="AlphaFoldDB" id="A0A174TIC4"/>
<evidence type="ECO:0000256" key="1">
    <source>
        <dbReference type="SAM" id="Phobius"/>
    </source>
</evidence>
<accession>A0A174TIC4</accession>
<keyword evidence="1" id="KW-0812">Transmembrane</keyword>
<keyword evidence="1" id="KW-1133">Transmembrane helix</keyword>
<dbReference type="RefSeq" id="WP_006873482.1">
    <property type="nucleotide sequence ID" value="NZ_CABIWA010000010.1"/>
</dbReference>
<proteinExistence type="predicted"/>
<dbReference type="GeneID" id="72462937"/>